<feature type="region of interest" description="Disordered" evidence="1">
    <location>
        <begin position="97"/>
        <end position="123"/>
    </location>
</feature>
<sequence length="158" mass="17273">MIKITSITIILVILISIISISGCLDTSTKNQTWGEKTLSKDLIKIVNSTGEPQSFNEKNFYYVSVTLVNENTVDALKIKLLVEGFDKKGKLVGKNSTPYISSSDEETGSDDMGGDSTEDTGTTIPAKSKATFYYLINDPDNQIVNYTVTLVNAQANFI</sequence>
<dbReference type="EMBL" id="LNGE01000025">
    <property type="protein sequence ID" value="KYC45228.1"/>
    <property type="molecule type" value="Genomic_DNA"/>
</dbReference>
<organism evidence="2 3">
    <name type="scientific">Candidatus Methanofastidiosum methylothiophilum</name>
    <dbReference type="NCBI Taxonomy" id="1705564"/>
    <lineage>
        <taxon>Archaea</taxon>
        <taxon>Methanobacteriati</taxon>
        <taxon>Methanobacteriota</taxon>
        <taxon>Stenosarchaea group</taxon>
        <taxon>Candidatus Methanofastidiosia</taxon>
        <taxon>Candidatus Methanofastidiosales</taxon>
        <taxon>Candidatus Methanofastidiosaceae</taxon>
        <taxon>Candidatus Methanofastidiosum</taxon>
    </lineage>
</organism>
<evidence type="ECO:0008006" key="4">
    <source>
        <dbReference type="Google" id="ProtNLM"/>
    </source>
</evidence>
<evidence type="ECO:0000256" key="1">
    <source>
        <dbReference type="SAM" id="MobiDB-lite"/>
    </source>
</evidence>
<dbReference type="Proteomes" id="UP000092401">
    <property type="component" value="Unassembled WGS sequence"/>
</dbReference>
<feature type="compositionally biased region" description="Acidic residues" evidence="1">
    <location>
        <begin position="103"/>
        <end position="118"/>
    </location>
</feature>
<dbReference type="PROSITE" id="PS51257">
    <property type="entry name" value="PROKAR_LIPOPROTEIN"/>
    <property type="match status" value="1"/>
</dbReference>
<evidence type="ECO:0000313" key="3">
    <source>
        <dbReference type="Proteomes" id="UP000092401"/>
    </source>
</evidence>
<name>A0A150IK01_9EURY</name>
<reference evidence="2 3" key="1">
    <citation type="journal article" date="2016" name="ISME J.">
        <title>Chasing the elusive Euryarchaeota class WSA2: genomes reveal a uniquely fastidious methyl-reducing methanogen.</title>
        <authorList>
            <person name="Nobu M.K."/>
            <person name="Narihiro T."/>
            <person name="Kuroda K."/>
            <person name="Mei R."/>
            <person name="Liu W.T."/>
        </authorList>
    </citation>
    <scope>NUCLEOTIDE SEQUENCE [LARGE SCALE GENOMIC DNA]</scope>
    <source>
        <strain evidence="2">B03fssc0709_Meth_Bin005</strain>
    </source>
</reference>
<comment type="caution">
    <text evidence="2">The sequence shown here is derived from an EMBL/GenBank/DDBJ whole genome shotgun (WGS) entry which is preliminary data.</text>
</comment>
<proteinExistence type="predicted"/>
<protein>
    <recommendedName>
        <fullName evidence="4">Telomeric repeat-binding factor 2</fullName>
    </recommendedName>
</protein>
<evidence type="ECO:0000313" key="2">
    <source>
        <dbReference type="EMBL" id="KYC45228.1"/>
    </source>
</evidence>
<gene>
    <name evidence="2" type="ORF">APG10_01035</name>
</gene>
<dbReference type="AlphaFoldDB" id="A0A150IK01"/>
<accession>A0A150IK01</accession>